<evidence type="ECO:0000313" key="2">
    <source>
        <dbReference type="EMBL" id="KAL2063379.1"/>
    </source>
</evidence>
<name>A0ABR4C211_9HELO</name>
<feature type="region of interest" description="Disordered" evidence="1">
    <location>
        <begin position="1"/>
        <end position="24"/>
    </location>
</feature>
<dbReference type="Proteomes" id="UP001595075">
    <property type="component" value="Unassembled WGS sequence"/>
</dbReference>
<proteinExistence type="predicted"/>
<organism evidence="2 3">
    <name type="scientific">Oculimacula yallundae</name>
    <dbReference type="NCBI Taxonomy" id="86028"/>
    <lineage>
        <taxon>Eukaryota</taxon>
        <taxon>Fungi</taxon>
        <taxon>Dikarya</taxon>
        <taxon>Ascomycota</taxon>
        <taxon>Pezizomycotina</taxon>
        <taxon>Leotiomycetes</taxon>
        <taxon>Helotiales</taxon>
        <taxon>Ploettnerulaceae</taxon>
        <taxon>Oculimacula</taxon>
    </lineage>
</organism>
<comment type="caution">
    <text evidence="2">The sequence shown here is derived from an EMBL/GenBank/DDBJ whole genome shotgun (WGS) entry which is preliminary data.</text>
</comment>
<protein>
    <recommendedName>
        <fullName evidence="4">BTB domain-containing protein</fullName>
    </recommendedName>
</protein>
<accession>A0ABR4C211</accession>
<gene>
    <name evidence="2" type="ORF">VTL71DRAFT_5184</name>
</gene>
<keyword evidence="3" id="KW-1185">Reference proteome</keyword>
<evidence type="ECO:0008006" key="4">
    <source>
        <dbReference type="Google" id="ProtNLM"/>
    </source>
</evidence>
<sequence>MAPDNLSDPAQQRSRSKPGLEPVTDLMESNLPLEIRKASSSVQLDLDPTMPTSEQHAGLFETRCILSDRSPKGPEGLCEFCAQVLTRSTNEVQRPPYLINNPKCTLCSVTVPRKIGIKVSDTSGRLVLGTELLIKSSKYFSDSLGKGWKEANAGEYCLSDARLQDLHIFARFVRKGDLDDDDIDSLANPRYSVEETEHYVHGELGYARAGFQQIEFGSPDLVIDRLINCYLLGEYLQSPGFCNAVMDHLTLHYKYFHEDNGDTAPLWNLGLAFGGIRNSGLQRFVADILILVLSAKTLRQAIQMGYISNIVGEEISASALRSREKVLREDPPWLRNACAYHDHPRGMFNSPCHDAYSTNVHEQLKPTYKKWHVSHPDLPQHSLMGDLRSTTTRGRDSWLASLMRSLVEDTHMLHTF</sequence>
<dbReference type="EMBL" id="JAZHXI010000015">
    <property type="protein sequence ID" value="KAL2063379.1"/>
    <property type="molecule type" value="Genomic_DNA"/>
</dbReference>
<evidence type="ECO:0000313" key="3">
    <source>
        <dbReference type="Proteomes" id="UP001595075"/>
    </source>
</evidence>
<reference evidence="2 3" key="1">
    <citation type="journal article" date="2024" name="Commun. Biol.">
        <title>Comparative genomic analysis of thermophilic fungi reveals convergent evolutionary adaptations and gene losses.</title>
        <authorList>
            <person name="Steindorff A.S."/>
            <person name="Aguilar-Pontes M.V."/>
            <person name="Robinson A.J."/>
            <person name="Andreopoulos B."/>
            <person name="LaButti K."/>
            <person name="Kuo A."/>
            <person name="Mondo S."/>
            <person name="Riley R."/>
            <person name="Otillar R."/>
            <person name="Haridas S."/>
            <person name="Lipzen A."/>
            <person name="Grimwood J."/>
            <person name="Schmutz J."/>
            <person name="Clum A."/>
            <person name="Reid I.D."/>
            <person name="Moisan M.C."/>
            <person name="Butler G."/>
            <person name="Nguyen T.T.M."/>
            <person name="Dewar K."/>
            <person name="Conant G."/>
            <person name="Drula E."/>
            <person name="Henrissat B."/>
            <person name="Hansel C."/>
            <person name="Singer S."/>
            <person name="Hutchinson M.I."/>
            <person name="de Vries R.P."/>
            <person name="Natvig D.O."/>
            <person name="Powell A.J."/>
            <person name="Tsang A."/>
            <person name="Grigoriev I.V."/>
        </authorList>
    </citation>
    <scope>NUCLEOTIDE SEQUENCE [LARGE SCALE GENOMIC DNA]</scope>
    <source>
        <strain evidence="2 3">CBS 494.80</strain>
    </source>
</reference>
<evidence type="ECO:0000256" key="1">
    <source>
        <dbReference type="SAM" id="MobiDB-lite"/>
    </source>
</evidence>